<keyword evidence="1" id="KW-0812">Transmembrane</keyword>
<feature type="transmembrane region" description="Helical" evidence="1">
    <location>
        <begin position="9"/>
        <end position="30"/>
    </location>
</feature>
<feature type="transmembrane region" description="Helical" evidence="1">
    <location>
        <begin position="50"/>
        <end position="69"/>
    </location>
</feature>
<protein>
    <submittedName>
        <fullName evidence="2">ABC transporter permease</fullName>
    </submittedName>
</protein>
<name>A0ABX2FGM5_9PSEU</name>
<reference evidence="2 3" key="1">
    <citation type="submission" date="2020-01" db="EMBL/GenBank/DDBJ databases">
        <title>Kibdelosporangium persica a novel Actinomycetes from a hot desert in Iran.</title>
        <authorList>
            <person name="Safaei N."/>
            <person name="Zaburannyi N."/>
            <person name="Mueller R."/>
            <person name="Wink J."/>
        </authorList>
    </citation>
    <scope>NUCLEOTIDE SEQUENCE [LARGE SCALE GENOMIC DNA]</scope>
    <source>
        <strain evidence="2 3">4NS15</strain>
    </source>
</reference>
<keyword evidence="1" id="KW-1133">Transmembrane helix</keyword>
<gene>
    <name evidence="2" type="ORF">GC106_71460</name>
</gene>
<sequence>MGKSLRRRFWVQTVLAGITGLMTIVTLLWRDWIEILFDSGPDQGSGAFEWLIVGVLALVTIILAVAARYEFRRVAPAS</sequence>
<evidence type="ECO:0000313" key="2">
    <source>
        <dbReference type="EMBL" id="NRN69885.1"/>
    </source>
</evidence>
<proteinExistence type="predicted"/>
<organism evidence="2 3">
    <name type="scientific">Kibdelosporangium persicum</name>
    <dbReference type="NCBI Taxonomy" id="2698649"/>
    <lineage>
        <taxon>Bacteria</taxon>
        <taxon>Bacillati</taxon>
        <taxon>Actinomycetota</taxon>
        <taxon>Actinomycetes</taxon>
        <taxon>Pseudonocardiales</taxon>
        <taxon>Pseudonocardiaceae</taxon>
        <taxon>Kibdelosporangium</taxon>
    </lineage>
</organism>
<dbReference type="EMBL" id="JAAATY010000032">
    <property type="protein sequence ID" value="NRN69885.1"/>
    <property type="molecule type" value="Genomic_DNA"/>
</dbReference>
<evidence type="ECO:0000256" key="1">
    <source>
        <dbReference type="SAM" id="Phobius"/>
    </source>
</evidence>
<keyword evidence="1" id="KW-0472">Membrane</keyword>
<comment type="caution">
    <text evidence="2">The sequence shown here is derived from an EMBL/GenBank/DDBJ whole genome shotgun (WGS) entry which is preliminary data.</text>
</comment>
<evidence type="ECO:0000313" key="3">
    <source>
        <dbReference type="Proteomes" id="UP000763557"/>
    </source>
</evidence>
<dbReference type="Proteomes" id="UP000763557">
    <property type="component" value="Unassembled WGS sequence"/>
</dbReference>
<dbReference type="RefSeq" id="WP_173140566.1">
    <property type="nucleotide sequence ID" value="NZ_CBCSGW010000134.1"/>
</dbReference>
<keyword evidence="3" id="KW-1185">Reference proteome</keyword>
<accession>A0ABX2FGM5</accession>